<dbReference type="PANTHER" id="PTHR12815">
    <property type="entry name" value="SORTING AND ASSEMBLY MACHINERY SAMM50 PROTEIN FAMILY MEMBER"/>
    <property type="match status" value="1"/>
</dbReference>
<dbReference type="AlphaFoldDB" id="A0A2T4JJB7"/>
<evidence type="ECO:0000313" key="5">
    <source>
        <dbReference type="EMBL" id="PTE17972.1"/>
    </source>
</evidence>
<keyword evidence="6" id="KW-1185">Reference proteome</keyword>
<accession>A0A2T4JJB7</accession>
<sequence>MPGAAVALDFRFETPGADKALADVLRGASVVNATRQTTAPDAQDLFAAARADYGRLLGALYAQGYYSGVIHILIDGREAAGIAPLDAPDQIGSMIVQVTPGPRFAFSRAAIGPLAANTGLPGAFAVGQPARSGAIVDAAAAGVSGWRQVGHAKAMVAAQQITADHRAAQLSADVRLAPGPRVRFGQLQMSGYNRMNPRRLAKIAGFPNGEVFDSDALDRVYLRLNRTGIFSSVALTEAERLGPGNTLDVALSVAEAPLRRFGFGAELSSLDGLNLSGYWLHRNLLGGGERLRLDGAIEGIGGQTDEADYKLGARLDRPATLSPDTSGFVTAEIARLHQEDYTSKRASVGVGFSHWFSETLSGEIALAATTSEVEDRVGGVVTRTTRFRQISLPTALIWDSRDKPLDATQGFYIDAGATPFLGFDTTGTGAQVTADARAYWRPAAFGRVVLAGRVQIGSVLGSDLLETPREYLFYSGGGGTVRGQPYQSLGVNVLRGALSQQIGGRSFLGLSGEVRADLTDKIGAVAFYDAGHIGIDAAPGGEGEWHSGAGLGLRYDTGIGPIRLDVAAPVAGNTGEGVQVYIGIGQAF</sequence>
<dbReference type="InterPro" id="IPR000184">
    <property type="entry name" value="Bac_surfAg_D15"/>
</dbReference>
<dbReference type="Gene3D" id="3.10.20.310">
    <property type="entry name" value="membrane protein fhac"/>
    <property type="match status" value="1"/>
</dbReference>
<reference evidence="5 6" key="1">
    <citation type="submission" date="2018-03" db="EMBL/GenBank/DDBJ databases">
        <title>Rhodobacter veldkampii.</title>
        <authorList>
            <person name="Meyer T.E."/>
            <person name="Miller S."/>
            <person name="Lodha T."/>
            <person name="Gandham S."/>
            <person name="Chintalapati S."/>
            <person name="Chintalapati V.R."/>
        </authorList>
    </citation>
    <scope>NUCLEOTIDE SEQUENCE [LARGE SCALE GENOMIC DNA]</scope>
    <source>
        <strain evidence="5 6">DSM 11550</strain>
    </source>
</reference>
<keyword evidence="2" id="KW-0812">Transmembrane</keyword>
<keyword evidence="3" id="KW-0472">Membrane</keyword>
<evidence type="ECO:0000256" key="3">
    <source>
        <dbReference type="ARBA" id="ARBA00023136"/>
    </source>
</evidence>
<dbReference type="EMBL" id="PZKF01000012">
    <property type="protein sequence ID" value="PTE17972.1"/>
    <property type="molecule type" value="Genomic_DNA"/>
</dbReference>
<evidence type="ECO:0000259" key="4">
    <source>
        <dbReference type="Pfam" id="PF01103"/>
    </source>
</evidence>
<dbReference type="GO" id="GO:0019867">
    <property type="term" value="C:outer membrane"/>
    <property type="evidence" value="ECO:0007669"/>
    <property type="project" value="InterPro"/>
</dbReference>
<protein>
    <recommendedName>
        <fullName evidence="4">Bacterial surface antigen (D15) domain-containing protein</fullName>
    </recommendedName>
</protein>
<keyword evidence="2" id="KW-1134">Transmembrane beta strand</keyword>
<dbReference type="Pfam" id="PF01103">
    <property type="entry name" value="Omp85"/>
    <property type="match status" value="1"/>
</dbReference>
<evidence type="ECO:0000256" key="1">
    <source>
        <dbReference type="ARBA" id="ARBA00004370"/>
    </source>
</evidence>
<proteinExistence type="predicted"/>
<gene>
    <name evidence="5" type="ORF">C5F46_06975</name>
</gene>
<evidence type="ECO:0000256" key="2">
    <source>
        <dbReference type="ARBA" id="ARBA00022452"/>
    </source>
</evidence>
<dbReference type="Gene3D" id="2.40.160.50">
    <property type="entry name" value="membrane protein fhac: a member of the omp85/tpsb transporter family"/>
    <property type="match status" value="1"/>
</dbReference>
<dbReference type="OrthoDB" id="9769707at2"/>
<evidence type="ECO:0000313" key="6">
    <source>
        <dbReference type="Proteomes" id="UP000241899"/>
    </source>
</evidence>
<feature type="domain" description="Bacterial surface antigen (D15)" evidence="4">
    <location>
        <begin position="283"/>
        <end position="588"/>
    </location>
</feature>
<organism evidence="5 6">
    <name type="scientific">Phaeovulum veldkampii DSM 11550</name>
    <dbReference type="NCBI Taxonomy" id="1185920"/>
    <lineage>
        <taxon>Bacteria</taxon>
        <taxon>Pseudomonadati</taxon>
        <taxon>Pseudomonadota</taxon>
        <taxon>Alphaproteobacteria</taxon>
        <taxon>Rhodobacterales</taxon>
        <taxon>Paracoccaceae</taxon>
        <taxon>Phaeovulum</taxon>
    </lineage>
</organism>
<name>A0A2T4JJB7_9RHOB</name>
<dbReference type="Proteomes" id="UP000241899">
    <property type="component" value="Unassembled WGS sequence"/>
</dbReference>
<comment type="subcellular location">
    <subcellularLocation>
        <location evidence="1">Membrane</location>
    </subcellularLocation>
</comment>
<dbReference type="PANTHER" id="PTHR12815:SF42">
    <property type="entry name" value="BACTERIAL SURFACE ANTIGEN (D15) DOMAIN-CONTAINING PROTEIN"/>
    <property type="match status" value="1"/>
</dbReference>
<comment type="caution">
    <text evidence="5">The sequence shown here is derived from an EMBL/GenBank/DDBJ whole genome shotgun (WGS) entry which is preliminary data.</text>
</comment>
<dbReference type="InterPro" id="IPR039910">
    <property type="entry name" value="D15-like"/>
</dbReference>